<dbReference type="CDD" id="cd02440">
    <property type="entry name" value="AdoMet_MTases"/>
    <property type="match status" value="1"/>
</dbReference>
<feature type="domain" description="DUF4942" evidence="1">
    <location>
        <begin position="300"/>
        <end position="492"/>
    </location>
</feature>
<comment type="caution">
    <text evidence="2">The sequence shown here is derived from an EMBL/GenBank/DDBJ whole genome shotgun (WGS) entry which is preliminary data.</text>
</comment>
<protein>
    <submittedName>
        <fullName evidence="2">DUF4942 domain-containing protein</fullName>
    </submittedName>
</protein>
<proteinExistence type="predicted"/>
<dbReference type="InterPro" id="IPR029063">
    <property type="entry name" value="SAM-dependent_MTases_sf"/>
</dbReference>
<dbReference type="EMBL" id="JABBGH010000006">
    <property type="protein sequence ID" value="NML68110.1"/>
    <property type="molecule type" value="Genomic_DNA"/>
</dbReference>
<dbReference type="Gene3D" id="3.40.50.150">
    <property type="entry name" value="Vaccinia Virus protein VP39"/>
    <property type="match status" value="1"/>
</dbReference>
<evidence type="ECO:0000259" key="1">
    <source>
        <dbReference type="Pfam" id="PF13708"/>
    </source>
</evidence>
<accession>A0A7Y0AIU6</accession>
<organism evidence="2 3">
    <name type="scientific">Hymenobacter polaris</name>
    <dbReference type="NCBI Taxonomy" id="2682546"/>
    <lineage>
        <taxon>Bacteria</taxon>
        <taxon>Pseudomonadati</taxon>
        <taxon>Bacteroidota</taxon>
        <taxon>Cytophagia</taxon>
        <taxon>Cytophagales</taxon>
        <taxon>Hymenobacteraceae</taxon>
        <taxon>Hymenobacter</taxon>
    </lineage>
</organism>
<name>A0A7Y0AIU6_9BACT</name>
<reference evidence="2 3" key="1">
    <citation type="submission" date="2020-04" db="EMBL/GenBank/DDBJ databases">
        <title>Hymenobacter polaris sp. nov., isolated from Arctic soil.</title>
        <authorList>
            <person name="Dahal R.H."/>
        </authorList>
    </citation>
    <scope>NUCLEOTIDE SEQUENCE [LARGE SCALE GENOMIC DNA]</scope>
    <source>
        <strain evidence="2 3">RP-2-7</strain>
    </source>
</reference>
<evidence type="ECO:0000313" key="2">
    <source>
        <dbReference type="EMBL" id="NML68110.1"/>
    </source>
</evidence>
<dbReference type="Pfam" id="PF13708">
    <property type="entry name" value="DUF4942"/>
    <property type="match status" value="1"/>
</dbReference>
<dbReference type="RefSeq" id="WP_169533818.1">
    <property type="nucleotide sequence ID" value="NZ_JABBGH010000006.1"/>
</dbReference>
<sequence>MLNPEFFPTPAAVIQRMLDPFFNPASTGDEEPGSDRYRRYNPAAAALRKLTILEPSAGSGSIVDELTAWLDREDYHSRSGKQNVYCCEADPELRAVLHDKGYKVIANDFLNYRGDHFFDLIIMNPPFSNGDRHLLKAWDVVAAGGDVVCLLNTETLANPYTETRQLLARLIEDHGTSEALGAVFAEAERPTNVAVSLVRLHKPAKADRLTFEFTSRGRRGPELNENLFANAVATRDVIGNMAAEYEGLKAQYAAYLQAREGMKFYAKSLLRSEYQDVLKLAEASLERGSLRTSYNNFADEMNQQIWGLVLDKVNIQKLMTADVRRNFAAFSKAQGYQEFTHEAVAELVALVLDNRETIMEQAVESVFDTFTKYHKENRLHVEGWVTNSQWKVNRKVILPYAVEESYSGKGFRVNWSRRDDYADIDRVMCYLTGENYDTCVGIDTALDRYGNQNPNPNGVWTVYSRFFEIRAFKKGTVHLIFREEFLWQEFNLRACAGKQWLPGPEMAAYRARQAKAATTKTHSMVPEAEQVAAPGTQMQLQLAA</sequence>
<dbReference type="InterPro" id="IPR031339">
    <property type="entry name" value="DUF4942"/>
</dbReference>
<dbReference type="GO" id="GO:0032259">
    <property type="term" value="P:methylation"/>
    <property type="evidence" value="ECO:0007669"/>
    <property type="project" value="InterPro"/>
</dbReference>
<gene>
    <name evidence="2" type="ORF">HHL22_23165</name>
</gene>
<evidence type="ECO:0000313" key="3">
    <source>
        <dbReference type="Proteomes" id="UP000559626"/>
    </source>
</evidence>
<dbReference type="GO" id="GO:0003676">
    <property type="term" value="F:nucleic acid binding"/>
    <property type="evidence" value="ECO:0007669"/>
    <property type="project" value="InterPro"/>
</dbReference>
<dbReference type="InterPro" id="IPR002052">
    <property type="entry name" value="DNA_methylase_N6_adenine_CS"/>
</dbReference>
<dbReference type="AlphaFoldDB" id="A0A7Y0AIU6"/>
<dbReference type="Proteomes" id="UP000559626">
    <property type="component" value="Unassembled WGS sequence"/>
</dbReference>
<keyword evidence="3" id="KW-1185">Reference proteome</keyword>
<dbReference type="PROSITE" id="PS00092">
    <property type="entry name" value="N6_MTASE"/>
    <property type="match status" value="1"/>
</dbReference>
<dbReference type="GO" id="GO:0008168">
    <property type="term" value="F:methyltransferase activity"/>
    <property type="evidence" value="ECO:0007669"/>
    <property type="project" value="InterPro"/>
</dbReference>
<dbReference type="SUPFAM" id="SSF53335">
    <property type="entry name" value="S-adenosyl-L-methionine-dependent methyltransferases"/>
    <property type="match status" value="1"/>
</dbReference>